<feature type="transmembrane region" description="Helical" evidence="10">
    <location>
        <begin position="361"/>
        <end position="392"/>
    </location>
</feature>
<protein>
    <recommendedName>
        <fullName evidence="10">Potassium transporter</fullName>
    </recommendedName>
</protein>
<keyword evidence="7 10" id="KW-1133">Transmembrane helix</keyword>
<name>A0AA39S6G1_ACESA</name>
<keyword evidence="3" id="KW-0813">Transport</keyword>
<feature type="transmembrane region" description="Helical" evidence="10">
    <location>
        <begin position="71"/>
        <end position="92"/>
    </location>
</feature>
<dbReference type="GO" id="GO:0005886">
    <property type="term" value="C:plasma membrane"/>
    <property type="evidence" value="ECO:0007669"/>
    <property type="project" value="UniProtKB-SubCell"/>
</dbReference>
<dbReference type="InterPro" id="IPR053951">
    <property type="entry name" value="K_trans_N"/>
</dbReference>
<comment type="subcellular location">
    <subcellularLocation>
        <location evidence="1">Cell membrane</location>
        <topology evidence="1">Multi-pass membrane protein</topology>
    </subcellularLocation>
    <subcellularLocation>
        <location evidence="10">Membrane</location>
        <topology evidence="10">Multi-pass membrane protein</topology>
    </subcellularLocation>
</comment>
<keyword evidence="4 10" id="KW-0633">Potassium transport</keyword>
<feature type="region of interest" description="Disordered" evidence="11">
    <location>
        <begin position="676"/>
        <end position="700"/>
    </location>
</feature>
<evidence type="ECO:0000256" key="10">
    <source>
        <dbReference type="RuleBase" id="RU321113"/>
    </source>
</evidence>
<keyword evidence="6 10" id="KW-0630">Potassium</keyword>
<feature type="transmembrane region" description="Helical" evidence="10">
    <location>
        <begin position="500"/>
        <end position="519"/>
    </location>
</feature>
<feature type="transmembrane region" description="Helical" evidence="10">
    <location>
        <begin position="439"/>
        <end position="463"/>
    </location>
</feature>
<feature type="domain" description="K+ potassium transporter integral membrane" evidence="12">
    <location>
        <begin position="26"/>
        <end position="538"/>
    </location>
</feature>
<evidence type="ECO:0000256" key="2">
    <source>
        <dbReference type="ARBA" id="ARBA00008440"/>
    </source>
</evidence>
<evidence type="ECO:0000256" key="8">
    <source>
        <dbReference type="ARBA" id="ARBA00023065"/>
    </source>
</evidence>
<evidence type="ECO:0000256" key="11">
    <source>
        <dbReference type="SAM" id="MobiDB-lite"/>
    </source>
</evidence>
<feature type="transmembrane region" description="Helical" evidence="10">
    <location>
        <begin position="413"/>
        <end position="433"/>
    </location>
</feature>
<gene>
    <name evidence="14" type="ORF">LWI29_008149</name>
</gene>
<keyword evidence="8 10" id="KW-0406">Ion transport</keyword>
<feature type="domain" description="K+ potassium transporter C-terminal" evidence="13">
    <location>
        <begin position="554"/>
        <end position="790"/>
    </location>
</feature>
<dbReference type="InterPro" id="IPR053952">
    <property type="entry name" value="K_trans_C"/>
</dbReference>
<dbReference type="EMBL" id="JAUESC010000382">
    <property type="protein sequence ID" value="KAK0586506.1"/>
    <property type="molecule type" value="Genomic_DNA"/>
</dbReference>
<reference evidence="14" key="1">
    <citation type="journal article" date="2022" name="Plant J.">
        <title>Strategies of tolerance reflected in two North American maple genomes.</title>
        <authorList>
            <person name="McEvoy S.L."/>
            <person name="Sezen U.U."/>
            <person name="Trouern-Trend A."/>
            <person name="McMahon S.M."/>
            <person name="Schaberg P.G."/>
            <person name="Yang J."/>
            <person name="Wegrzyn J.L."/>
            <person name="Swenson N.G."/>
        </authorList>
    </citation>
    <scope>NUCLEOTIDE SEQUENCE</scope>
    <source>
        <strain evidence="14">NS2018</strain>
    </source>
</reference>
<evidence type="ECO:0000256" key="1">
    <source>
        <dbReference type="ARBA" id="ARBA00004651"/>
    </source>
</evidence>
<keyword evidence="5 10" id="KW-0812">Transmembrane</keyword>
<evidence type="ECO:0000256" key="4">
    <source>
        <dbReference type="ARBA" id="ARBA00022538"/>
    </source>
</evidence>
<dbReference type="PANTHER" id="PTHR30540:SF97">
    <property type="entry name" value="POTASSIUM TRANSPORTER"/>
    <property type="match status" value="1"/>
</dbReference>
<feature type="transmembrane region" description="Helical" evidence="10">
    <location>
        <begin position="470"/>
        <end position="488"/>
    </location>
</feature>
<evidence type="ECO:0000259" key="13">
    <source>
        <dbReference type="Pfam" id="PF22776"/>
    </source>
</evidence>
<feature type="transmembrane region" description="Helical" evidence="10">
    <location>
        <begin position="240"/>
        <end position="262"/>
    </location>
</feature>
<dbReference type="Proteomes" id="UP001168877">
    <property type="component" value="Unassembled WGS sequence"/>
</dbReference>
<organism evidence="14 15">
    <name type="scientific">Acer saccharum</name>
    <name type="common">Sugar maple</name>
    <dbReference type="NCBI Taxonomy" id="4024"/>
    <lineage>
        <taxon>Eukaryota</taxon>
        <taxon>Viridiplantae</taxon>
        <taxon>Streptophyta</taxon>
        <taxon>Embryophyta</taxon>
        <taxon>Tracheophyta</taxon>
        <taxon>Spermatophyta</taxon>
        <taxon>Magnoliopsida</taxon>
        <taxon>eudicotyledons</taxon>
        <taxon>Gunneridae</taxon>
        <taxon>Pentapetalae</taxon>
        <taxon>rosids</taxon>
        <taxon>malvids</taxon>
        <taxon>Sapindales</taxon>
        <taxon>Sapindaceae</taxon>
        <taxon>Hippocastanoideae</taxon>
        <taxon>Acereae</taxon>
        <taxon>Acer</taxon>
    </lineage>
</organism>
<proteinExistence type="inferred from homology"/>
<evidence type="ECO:0000313" key="14">
    <source>
        <dbReference type="EMBL" id="KAK0586506.1"/>
    </source>
</evidence>
<dbReference type="Pfam" id="PF02705">
    <property type="entry name" value="K_trans"/>
    <property type="match status" value="1"/>
</dbReference>
<feature type="compositionally biased region" description="Polar residues" evidence="11">
    <location>
        <begin position="677"/>
        <end position="698"/>
    </location>
</feature>
<accession>A0AA39S6G1</accession>
<comment type="function">
    <text evidence="10">Potassium transporter.</text>
</comment>
<evidence type="ECO:0000259" key="12">
    <source>
        <dbReference type="Pfam" id="PF02705"/>
    </source>
</evidence>
<comment type="caution">
    <text evidence="10">Lacks conserved residue(s) required for the propagation of feature annotation.</text>
</comment>
<dbReference type="InterPro" id="IPR003855">
    <property type="entry name" value="K+_transporter"/>
</dbReference>
<reference evidence="14" key="2">
    <citation type="submission" date="2023-06" db="EMBL/GenBank/DDBJ databases">
        <authorList>
            <person name="Swenson N.G."/>
            <person name="Wegrzyn J.L."/>
            <person name="Mcevoy S.L."/>
        </authorList>
    </citation>
    <scope>NUCLEOTIDE SEQUENCE</scope>
    <source>
        <strain evidence="14">NS2018</strain>
        <tissue evidence="14">Leaf</tissue>
    </source>
</reference>
<evidence type="ECO:0000313" key="15">
    <source>
        <dbReference type="Proteomes" id="UP001168877"/>
    </source>
</evidence>
<evidence type="ECO:0000256" key="7">
    <source>
        <dbReference type="ARBA" id="ARBA00022989"/>
    </source>
</evidence>
<keyword evidence="9 10" id="KW-0472">Membrane</keyword>
<feature type="transmembrane region" description="Helical" evidence="10">
    <location>
        <begin position="154"/>
        <end position="180"/>
    </location>
</feature>
<dbReference type="PANTHER" id="PTHR30540">
    <property type="entry name" value="OSMOTIC STRESS POTASSIUM TRANSPORTER"/>
    <property type="match status" value="1"/>
</dbReference>
<evidence type="ECO:0000256" key="6">
    <source>
        <dbReference type="ARBA" id="ARBA00022958"/>
    </source>
</evidence>
<feature type="transmembrane region" description="Helical" evidence="10">
    <location>
        <begin position="319"/>
        <end position="341"/>
    </location>
</feature>
<dbReference type="Pfam" id="PF22776">
    <property type="entry name" value="K_trans_C"/>
    <property type="match status" value="1"/>
</dbReference>
<comment type="similarity">
    <text evidence="2 10">Belongs to the HAK/KUP transporter (TC 2.A.72.3) family.</text>
</comment>
<dbReference type="AlphaFoldDB" id="A0AA39S6G1"/>
<comment type="caution">
    <text evidence="14">The sequence shown here is derived from an EMBL/GenBank/DDBJ whole genome shotgun (WGS) entry which is preliminary data.</text>
</comment>
<sequence>MDPPFSPDTFSNGLKKETWRNTLLFSFQSIGIVYGRVSTAPLYVFGTIPTRGEHGALRSKDFQSQETVYELFSFIFWTLSIVSLVKYVLIVLRADDEGEGGTFALYSLLCRHAKVGLLPNERNANEEVVCYEGIGTKVESRARRAIQNQKSSHCLMLILALFGACMMIGDGVLTPAISVLSASSGLQRWLSHMSQHFSSSPKRQEMISEEFKKYIPVPSACAILICLFTLQHYGTRKIGFIFAPIIILWLLFIGGVGLYNIIHCDPHIFYAISPVYVYRFVRNIDRESWSSLGSILLCVAGSEAMFADLGHFSKKSIKITFICFIYPILLLCYAGQAAFISKNLYAIEGFNHLTASVPDPISHIFVVLSLLASAVGSQATITASFSIINQCLALGCFPRVKVIHTSDKKRGQVYIPDVNWLLMILSLTITIGFHSVLQIAYAAGLAIVSGMLVTTCLMSLVIALYWDRSLLVSACFLIFFGFIEIMYLSACMLNFHKGAWYLVVLLVLFLTSMLAWHYGTMKKYEFDIQNKVSTEWLTELGPSLGVSRVPGIGFIYTDIVTGIPAFFTHFITNLPAFHQVLVFVSFKSLPVPYVPPSRRYLIGRVGDKDYKIFRCIARFGYCERVRDSDDFEQQIIQLIGEFISLEENDTESLTSFEGRMIVVGKPSQDGNALIPIHSTSSANNETTTLSPSVNSSERGSAPVQRKKVRFTLPESSPKMRESVREELQELIDARESGTAYFLGQSHLATRDGSNLLKKLLIMIYVILDKNSREPHVALNIPHAALVEVVEKTLDVAAFAVKDGPPNFNRNHPPKNAHLKCNRCRNSCHTAENCCQHLQCDYCGYKGHTIDVCRKLKRANFQGDKKGTSNSSSKAHYEYSKTKVSPSSYNLTMEQYHDLIALINRTNQN</sequence>
<evidence type="ECO:0000256" key="3">
    <source>
        <dbReference type="ARBA" id="ARBA00022448"/>
    </source>
</evidence>
<keyword evidence="15" id="KW-1185">Reference proteome</keyword>
<dbReference type="GO" id="GO:0015079">
    <property type="term" value="F:potassium ion transmembrane transporter activity"/>
    <property type="evidence" value="ECO:0007669"/>
    <property type="project" value="UniProtKB-UniRule"/>
</dbReference>
<dbReference type="NCBIfam" id="TIGR00794">
    <property type="entry name" value="kup"/>
    <property type="match status" value="1"/>
</dbReference>
<evidence type="ECO:0000256" key="5">
    <source>
        <dbReference type="ARBA" id="ARBA00022692"/>
    </source>
</evidence>
<evidence type="ECO:0000256" key="9">
    <source>
        <dbReference type="ARBA" id="ARBA00023136"/>
    </source>
</evidence>